<name>A0AAU9DC12_9BACT</name>
<evidence type="ECO:0000313" key="6">
    <source>
        <dbReference type="Proteomes" id="UP001348817"/>
    </source>
</evidence>
<evidence type="ECO:0000256" key="3">
    <source>
        <dbReference type="ARBA" id="ARBA00022837"/>
    </source>
</evidence>
<dbReference type="RefSeq" id="WP_338395168.1">
    <property type="nucleotide sequence ID" value="NZ_AP025316.1"/>
</dbReference>
<protein>
    <recommendedName>
        <fullName evidence="7">Laminin G domain-containing protein</fullName>
    </recommendedName>
</protein>
<reference evidence="5 6" key="1">
    <citation type="submission" date="2021-12" db="EMBL/GenBank/DDBJ databases">
        <title>Genome sequencing of bacteria with rrn-lacking chromosome and rrn-plasmid.</title>
        <authorList>
            <person name="Anda M."/>
            <person name="Iwasaki W."/>
        </authorList>
    </citation>
    <scope>NUCLEOTIDE SEQUENCE [LARGE SCALE GENOMIC DNA]</scope>
    <source>
        <strain evidence="5 6">DSM 100852</strain>
        <plasmid evidence="5 6">pFA2</plasmid>
    </source>
</reference>
<evidence type="ECO:0000313" key="5">
    <source>
        <dbReference type="EMBL" id="BDD12019.1"/>
    </source>
</evidence>
<evidence type="ECO:0008006" key="7">
    <source>
        <dbReference type="Google" id="ProtNLM"/>
    </source>
</evidence>
<gene>
    <name evidence="5" type="ORF">FUAX_44510</name>
</gene>
<dbReference type="Pfam" id="PF13385">
    <property type="entry name" value="Laminin_G_3"/>
    <property type="match status" value="2"/>
</dbReference>
<organism evidence="5 6">
    <name type="scientific">Fulvitalea axinellae</name>
    <dbReference type="NCBI Taxonomy" id="1182444"/>
    <lineage>
        <taxon>Bacteria</taxon>
        <taxon>Pseudomonadati</taxon>
        <taxon>Bacteroidota</taxon>
        <taxon>Cytophagia</taxon>
        <taxon>Cytophagales</taxon>
        <taxon>Persicobacteraceae</taxon>
        <taxon>Fulvitalea</taxon>
    </lineage>
</organism>
<keyword evidence="2" id="KW-0479">Metal-binding</keyword>
<keyword evidence="5" id="KW-0614">Plasmid</keyword>
<dbReference type="SUPFAM" id="SSF49899">
    <property type="entry name" value="Concanavalin A-like lectins/glucanases"/>
    <property type="match status" value="3"/>
</dbReference>
<proteinExistence type="predicted"/>
<dbReference type="EMBL" id="AP025316">
    <property type="protein sequence ID" value="BDD12019.1"/>
    <property type="molecule type" value="Genomic_DNA"/>
</dbReference>
<dbReference type="PANTHER" id="PTHR19277:SF125">
    <property type="entry name" value="B6"/>
    <property type="match status" value="1"/>
</dbReference>
<comment type="cofactor">
    <cofactor evidence="1">
        <name>Ca(2+)</name>
        <dbReference type="ChEBI" id="CHEBI:29108"/>
    </cofactor>
</comment>
<evidence type="ECO:0000256" key="4">
    <source>
        <dbReference type="ARBA" id="ARBA00023157"/>
    </source>
</evidence>
<dbReference type="GO" id="GO:0046872">
    <property type="term" value="F:metal ion binding"/>
    <property type="evidence" value="ECO:0007669"/>
    <property type="project" value="UniProtKB-KW"/>
</dbReference>
<keyword evidence="3" id="KW-0106">Calcium</keyword>
<sequence length="2790" mass="309897">MKVGKVLLILLLWGAGGGLYAQTGPQIFVGSEATGSVSIAGGVEVRVQVGSPIYTPSTLIKSTNYSVNYPFNLFYFGRTFSESTFDISKGYFSDKVLIKWEVGAYRKKVTQLKLYRRVFDRNNINDPTPFTLIATLATDIYEYEDLDTEGGLIYEYMLEAEGISTEIRKRYMNFITGLGFRNPTAVVTGLVNFDGGNPVKDVAVRAEAQGASKSNGQSVYLKGSKSWLSTNLGLTEEVDELTLQAWMRLDSGEQDFTLFDLFEGAESKFRVSLSRKAEGYRFSFFKEGGSSSVYSVLLPGKIPTGAVNGKGEDIMFDSEEMMNAQDSEQNFFHVSVSLRKGETPELFVSGRPMTAEYFSSFATAEETDIDEWIQTSGNLTFQGLPSLGIVDMGKGLEGNWDETRIWKKNFDDETIRTDFRRYLAGNEPDMICYLRCDEGVGEYTYDISKGPIEFNRNHARLVKSDWSQDIPLETQLGIMGITDKNGNYIIAAIPYSGAGESYTITPMYGVHQFDPKQQLVYLGKGAEVVNQVNFIDISSFIFRGIAMYDARRMFDALETVPGVIKIEEDGYNQYRVIKSSGEELVNKGGYFQDGEELKEYPKIYLEGANVYVDGELVLDKDKRPVVTDKDGKFEINVPIGNHFVEVRKKNHHLVHGGRFPAASGSLFEFFEHQEAPRVFLDTTYVTVVGRVAGGSVEAAKEIGFGFDGKKEHLFYADTDSAHSVTYSSINNIGQARLILNYLPPGTQAGSELQYSFKTNSETGEYKEKLLPLKYTLNESNGIKVLSNGEVSLLSSNEELDFESVPDTQVSQFTGPQDEVLDTSLPYHFSKSFIYRAVPELRVLMQESEKFVTIEDEVISTDGFEHPVFGQMKPYSVELYTLESYENRDDPNDIKEFEVPVVDGEFVITNTLAYPGTETLVRSPKDASIITYSFKAGTPSITPPFTQNLDIQFKVNGLLYSPTTDYEKKGIILGGISDGSQTFFTVAPDIPDIILRDPPGSNSFATITQGQSITVKKEANVTSSMNDNITTGVSLGADFEAGGGLAGPVVDIDVTEDVSTGISTTRSTSETGSVTETYTFNRTISTSSDPTYVGADGDLYIGKSKNYYYGMYDNIEATIEAVDEAPHIKLTNNKGESIHINKTKAISFKEEASKTFFVYSQKFLLETLIPELEVIVQAIDNGSAIPGEDGIQERESYEQQIRLWKSTIQENERSKYKALNDRSGLLSDIEAVVDSKFSPLLDKAFENNISFEAGSGEFQETIETTLIRATTTEVTLAVDASFALGVGLETNGVGVSLNTSGTNSNVSGGIDTDEEALTTTISYTLSDNDEGNFLSVDVINPFDGNGPIFATIGGRTSCPYEGASVSKFYNNDTYEPKVIGEGGELFGFATQQVEDPEITVNRKEVTDVPEAGAAEFMLYLKNNGETQKESNFLLKVDNISNPLNAITNISENGTVVNVPYGQEVPFLLTLRKSVSDVYDYENINITLASLCEPIDLIDTVTVTARFAPSCSGVVVSKPLENWVVNHNIAFNDDGTTNATVIELKDYDRDFGGMERMVLEYRNAKSPSWTRLHTYYNTTEGYNEAVTANQDQISLLETAKVTFAWDIGEADLPDGEYEVRATTYCANGTEYTSKAIRGTVDLNVPVQFGTPSPTDGILSAGEDLRLRFSEEVLYNSAISKIEIKGETNQQKINHAVSAYFEGAGNNVVIPKPKIVNGDFSMEFWLRDLTNGAAATLVVQDNGMRVDLNAGQIHWSIGDQTLSTAIADDELFHHYTLTYSQENGTLRIYQDDSELKHRNGVGFLDFESNNDLVIGGNTFKGNIHNFRIWKKSLTISEAYAKMYDKLLGTEKNLAGYWPMNEGNGTLVRDLARFRHGNMNATWDIKPKGTGYEFAHGHFLKLDNVGFAQLTDEMDATLEFWMKTDSPQQASLFSNGRGDGTDLDQANGKDNKWSVELDTDGKLNFASEGVRLELTPDAVTDGNWHHVAIVMGRRGSMKTYIDAQLVSSNAVSHIGGFSGNVIWLGARGFISLSSQYSQDRKFTGKLDEVRLWNMERTLKQIDRDRYCEVDFNTTGLMVYARMNEPDPVTGDGPRYYHYYKNNEVSASKAVLNGGSVNYTEDAPKIKPARELLSFNVYHVINGDEMILSPEISNWAILEGQILDITVHRMFDESGNMQSSPITWTAFVRRNPMRWFVGDNEDQVVINKDTGEEKQFEITIVNQGGTDQPFSIDNIPSWLTVEPSEGTMTPNSSIKVTCTVDGDLPIGEYALDLYLDTDYDFDEKIKVDTRVFAKEPDWQVNAADYEYSMNVVGKIRINGEISDDPYTMVSAFVNDEPRGKAFLAYDDVYKEHFIYLTVYDNQAAGNKVDFKIWDARTGRIVVAEIDGELDIPFVANDVLGSPSAAKIFSATDQMEQVLNLEAGWNWVTVLVDDPDMTDLDKMSQGVSFSDGDFIKGNPSSGDYTAIYTDRYGWSGTLNGNMAPSDMYRFRLVEGMTLSFTGRMRDAQQNLRMEQGWNWLPYLKYEDAPINEAMAYFEARENDVIKSRRGFAIYDNKLGWIGSISHLKTNKGYMLLCAEGQDFSYASFGQAPKPAQVRTDVLPAEPDFGNSGKFEHTMSLVANIPDWPGGGDLVLKAYAGEELRGIAKARNIEGKGQRFFLTMFADKAGDRMRFEVVNEDNGHILLAGNGLDFIADGVTGTLSDPFPIELKGVGVQDLVSVENPVEDQLTVYFNLEEEQRVRIKLIGSDGRSLFSDRVKVPAGAYSWERSFDYPSGVYVLSLQANGWTRTIKLIKK</sequence>
<dbReference type="GO" id="GO:0004553">
    <property type="term" value="F:hydrolase activity, hydrolyzing O-glycosyl compounds"/>
    <property type="evidence" value="ECO:0007669"/>
    <property type="project" value="UniProtKB-ARBA"/>
</dbReference>
<keyword evidence="6" id="KW-1185">Reference proteome</keyword>
<dbReference type="InterPro" id="IPR051360">
    <property type="entry name" value="Neuronal_Pentraxin_Related"/>
</dbReference>
<keyword evidence="4" id="KW-1015">Disulfide bond</keyword>
<dbReference type="GO" id="GO:0005975">
    <property type="term" value="P:carbohydrate metabolic process"/>
    <property type="evidence" value="ECO:0007669"/>
    <property type="project" value="UniProtKB-ARBA"/>
</dbReference>
<dbReference type="PANTHER" id="PTHR19277">
    <property type="entry name" value="PENTRAXIN"/>
    <property type="match status" value="1"/>
</dbReference>
<dbReference type="Proteomes" id="UP001348817">
    <property type="component" value="Plasmid pFA2"/>
</dbReference>
<evidence type="ECO:0000256" key="1">
    <source>
        <dbReference type="ARBA" id="ARBA00001913"/>
    </source>
</evidence>
<dbReference type="KEGG" id="fax:FUAX_44510"/>
<evidence type="ECO:0000256" key="2">
    <source>
        <dbReference type="ARBA" id="ARBA00022723"/>
    </source>
</evidence>
<accession>A0AAU9DC12</accession>
<geneLocation type="plasmid" evidence="5 6">
    <name>pFA2</name>
</geneLocation>
<dbReference type="InterPro" id="IPR013320">
    <property type="entry name" value="ConA-like_dom_sf"/>
</dbReference>
<dbReference type="Gene3D" id="2.60.120.200">
    <property type="match status" value="3"/>
</dbReference>